<comment type="caution">
    <text evidence="1">The sequence shown here is derived from an EMBL/GenBank/DDBJ whole genome shotgun (WGS) entry which is preliminary data.</text>
</comment>
<accession>A0AA39HID4</accession>
<name>A0AA39HID4_9BILA</name>
<protein>
    <submittedName>
        <fullName evidence="1">Uncharacterized protein</fullName>
    </submittedName>
</protein>
<dbReference type="EMBL" id="JAUCMV010000004">
    <property type="protein sequence ID" value="KAK0406433.1"/>
    <property type="molecule type" value="Genomic_DNA"/>
</dbReference>
<evidence type="ECO:0000313" key="2">
    <source>
        <dbReference type="Proteomes" id="UP001175271"/>
    </source>
</evidence>
<organism evidence="1 2">
    <name type="scientific">Steinernema hermaphroditum</name>
    <dbReference type="NCBI Taxonomy" id="289476"/>
    <lineage>
        <taxon>Eukaryota</taxon>
        <taxon>Metazoa</taxon>
        <taxon>Ecdysozoa</taxon>
        <taxon>Nematoda</taxon>
        <taxon>Chromadorea</taxon>
        <taxon>Rhabditida</taxon>
        <taxon>Tylenchina</taxon>
        <taxon>Panagrolaimomorpha</taxon>
        <taxon>Strongyloidoidea</taxon>
        <taxon>Steinernematidae</taxon>
        <taxon>Steinernema</taxon>
    </lineage>
</organism>
<reference evidence="1" key="1">
    <citation type="submission" date="2023-06" db="EMBL/GenBank/DDBJ databases">
        <title>Genomic analysis of the entomopathogenic nematode Steinernema hermaphroditum.</title>
        <authorList>
            <person name="Schwarz E.M."/>
            <person name="Heppert J.K."/>
            <person name="Baniya A."/>
            <person name="Schwartz H.T."/>
            <person name="Tan C.-H."/>
            <person name="Antoshechkin I."/>
            <person name="Sternberg P.W."/>
            <person name="Goodrich-Blair H."/>
            <person name="Dillman A.R."/>
        </authorList>
    </citation>
    <scope>NUCLEOTIDE SEQUENCE</scope>
    <source>
        <strain evidence="1">PS9179</strain>
        <tissue evidence="1">Whole animal</tissue>
    </source>
</reference>
<dbReference type="Proteomes" id="UP001175271">
    <property type="component" value="Unassembled WGS sequence"/>
</dbReference>
<dbReference type="AlphaFoldDB" id="A0AA39HID4"/>
<sequence length="130" mass="14598">MATAFQKRTLGVPFVDLTRHICVQAADLFHLPADRRRCFLYCAVAKIPSFLSSVDRRSLRSHHPWRSIERRGPDAWSGSSYAGCLSDSAPGVTKSRTDVPYNLGPRKLKPLRYHVASTSNIIARPYNILS</sequence>
<keyword evidence="2" id="KW-1185">Reference proteome</keyword>
<evidence type="ECO:0000313" key="1">
    <source>
        <dbReference type="EMBL" id="KAK0406433.1"/>
    </source>
</evidence>
<gene>
    <name evidence="1" type="ORF">QR680_018568</name>
</gene>
<proteinExistence type="predicted"/>